<comment type="caution">
    <text evidence="4">The sequence shown here is derived from an EMBL/GenBank/DDBJ whole genome shotgun (WGS) entry which is preliminary data.</text>
</comment>
<dbReference type="PROSITE" id="PS52016">
    <property type="entry name" value="TONB_DEPENDENT_REC_3"/>
    <property type="match status" value="1"/>
</dbReference>
<keyword evidence="1" id="KW-0812">Transmembrane</keyword>
<dbReference type="InterPro" id="IPR039426">
    <property type="entry name" value="TonB-dep_rcpt-like"/>
</dbReference>
<keyword evidence="1" id="KW-0472">Membrane</keyword>
<keyword evidence="2" id="KW-0732">Signal</keyword>
<protein>
    <submittedName>
        <fullName evidence="4">TonB-dependent receptor</fullName>
    </submittedName>
</protein>
<evidence type="ECO:0000256" key="1">
    <source>
        <dbReference type="PROSITE-ProRule" id="PRU01360"/>
    </source>
</evidence>
<keyword evidence="4" id="KW-0675">Receptor</keyword>
<organism evidence="4 5">
    <name type="scientific">Zobellia amurskyensis</name>
    <dbReference type="NCBI Taxonomy" id="248905"/>
    <lineage>
        <taxon>Bacteria</taxon>
        <taxon>Pseudomonadati</taxon>
        <taxon>Bacteroidota</taxon>
        <taxon>Flavobacteriia</taxon>
        <taxon>Flavobacteriales</taxon>
        <taxon>Flavobacteriaceae</taxon>
        <taxon>Zobellia</taxon>
    </lineage>
</organism>
<proteinExistence type="inferred from homology"/>
<dbReference type="Pfam" id="PF07715">
    <property type="entry name" value="Plug"/>
    <property type="match status" value="1"/>
</dbReference>
<keyword evidence="1" id="KW-0998">Cell outer membrane</keyword>
<evidence type="ECO:0000256" key="2">
    <source>
        <dbReference type="SAM" id="SignalP"/>
    </source>
</evidence>
<dbReference type="Gene3D" id="2.170.130.10">
    <property type="entry name" value="TonB-dependent receptor, plug domain"/>
    <property type="match status" value="1"/>
</dbReference>
<dbReference type="RefSeq" id="WP_155599900.1">
    <property type="nucleotide sequence ID" value="NZ_RCNR01000016.1"/>
</dbReference>
<sequence>MKCSKLITLLVFFGFTLYISAQTATLTGIVLNHSNDPLKEVNITTGSTGTFSDNDGFYSLQVPADKPISVTFSHLGHKNVILENLILNTNEVFEFNPVLSTDAIQIAGVTITPTGNKTVTGITTVSPEIVRNIPGANAGVENILKLLPGVSSSNELSTQYNVRGGNYDENLVYVNEIEVYRPFLVRSAQQEGMSFVNSDMVQNVRFSSGGFQAKYGDKLSSVLDISYKKPSKTSVQLDLSFLGASATVETISKNKKLSTISGIRYRDNGLLVNSQETNTNFNPTFADAQTFTTYRFSKKFHLDFLGNISINDYQNEPLNRQTNFGTITEPKSLVVYYQGEENNKYNTVLGALKGNYFLNENTTLKLIASLYHTTEEEYSDVIAQYVLGSVDNDLSSDSFGSATNLRGIGTQLNRARNELDALIFNLSHKGNHTIKNKVLEWGVKYTHEDIRDQLRESEFIDSVGFFVRPPLPEFNNNQPEEPFESPLVAYDGVNAKNFVKTDRFSGFVQFSNRLNIASHDVYYNLGIRAQHWSVSGENIKTTSQTVISPRGQVSLKPNWKRDMLFRLSGGLYHQPPFYRELRDQTGTINPDVKAQESIHLVLGNEYSFNLWERPFTLMSELYYKKLNHVNTYTLEDVRIRYVANNNAQAYAYGADFRLNGAFVPGTESWVSIGFLKTEENSNNRGYTARPSDQRLKFGILYQDYIPEFPNFKMYLNLVYNTGVPGGSPNYTDPYIYNSRLRDYKRADLGISYIFVDGNRTYQKNHWLHRFKELSAGFEIFNLFNNQNSITNTWVRDVDSKQQFAVPNFMTSRVLNLRLRMRF</sequence>
<dbReference type="SUPFAM" id="SSF56935">
    <property type="entry name" value="Porins"/>
    <property type="match status" value="1"/>
</dbReference>
<keyword evidence="1" id="KW-0813">Transport</keyword>
<dbReference type="InterPro" id="IPR008969">
    <property type="entry name" value="CarboxyPept-like_regulatory"/>
</dbReference>
<reference evidence="4 5" key="1">
    <citation type="journal article" date="2019" name="Mar. Drugs">
        <title>Comparative Genomics and CAZyme Genome Repertoires of Marine Zobellia amurskyensis KMM 3526(T) and Zobellia laminariae KMM 3676(T).</title>
        <authorList>
            <person name="Chernysheva N."/>
            <person name="Bystritskaya E."/>
            <person name="Stenkova A."/>
            <person name="Golovkin I."/>
            <person name="Nedashkovskaya O."/>
            <person name="Isaeva M."/>
        </authorList>
    </citation>
    <scope>NUCLEOTIDE SEQUENCE [LARGE SCALE GENOMIC DNA]</scope>
    <source>
        <strain evidence="4 5">KMM 3526</strain>
    </source>
</reference>
<dbReference type="Proteomes" id="UP000540519">
    <property type="component" value="Unassembled WGS sequence"/>
</dbReference>
<keyword evidence="5" id="KW-1185">Reference proteome</keyword>
<gene>
    <name evidence="4" type="ORF">D9O36_10575</name>
</gene>
<dbReference type="InterPro" id="IPR012910">
    <property type="entry name" value="Plug_dom"/>
</dbReference>
<feature type="domain" description="TonB-dependent receptor plug" evidence="3">
    <location>
        <begin position="120"/>
        <end position="217"/>
    </location>
</feature>
<dbReference type="SUPFAM" id="SSF49464">
    <property type="entry name" value="Carboxypeptidase regulatory domain-like"/>
    <property type="match status" value="1"/>
</dbReference>
<keyword evidence="1" id="KW-1134">Transmembrane beta strand</keyword>
<dbReference type="InterPro" id="IPR037066">
    <property type="entry name" value="Plug_dom_sf"/>
</dbReference>
<dbReference type="OrthoDB" id="1108759at2"/>
<feature type="signal peptide" evidence="2">
    <location>
        <begin position="1"/>
        <end position="21"/>
    </location>
</feature>
<name>A0A7X2ZTU0_9FLAO</name>
<dbReference type="GO" id="GO:0009279">
    <property type="term" value="C:cell outer membrane"/>
    <property type="evidence" value="ECO:0007669"/>
    <property type="project" value="UniProtKB-SubCell"/>
</dbReference>
<comment type="similarity">
    <text evidence="1">Belongs to the TonB-dependent receptor family.</text>
</comment>
<comment type="subcellular location">
    <subcellularLocation>
        <location evidence="1">Cell outer membrane</location>
        <topology evidence="1">Multi-pass membrane protein</topology>
    </subcellularLocation>
</comment>
<evidence type="ECO:0000313" key="4">
    <source>
        <dbReference type="EMBL" id="MUH36285.1"/>
    </source>
</evidence>
<dbReference type="AlphaFoldDB" id="A0A7X2ZTU0"/>
<feature type="chain" id="PRO_5030630690" evidence="2">
    <location>
        <begin position="22"/>
        <end position="822"/>
    </location>
</feature>
<evidence type="ECO:0000259" key="3">
    <source>
        <dbReference type="Pfam" id="PF07715"/>
    </source>
</evidence>
<dbReference type="EMBL" id="RCNR01000016">
    <property type="protein sequence ID" value="MUH36285.1"/>
    <property type="molecule type" value="Genomic_DNA"/>
</dbReference>
<evidence type="ECO:0000313" key="5">
    <source>
        <dbReference type="Proteomes" id="UP000540519"/>
    </source>
</evidence>
<accession>A0A7X2ZTU0</accession>